<dbReference type="GO" id="GO:0051082">
    <property type="term" value="F:unfolded protein binding"/>
    <property type="evidence" value="ECO:0007669"/>
    <property type="project" value="TreeGrafter"/>
</dbReference>
<accession>A0A0X1KPX7</accession>
<dbReference type="EMBL" id="CP007141">
    <property type="protein sequence ID" value="AJC73357.1"/>
    <property type="molecule type" value="Genomic_DNA"/>
</dbReference>
<dbReference type="AlphaFoldDB" id="A0A0X1KPX7"/>
<proteinExistence type="inferred from homology"/>
<dbReference type="RefSeq" id="WP_407636272.1">
    <property type="nucleotide sequence ID" value="NC_022795.1"/>
</dbReference>
<dbReference type="InterPro" id="IPR000740">
    <property type="entry name" value="GrpE"/>
</dbReference>
<dbReference type="Pfam" id="PF01025">
    <property type="entry name" value="GrpE"/>
    <property type="match status" value="1"/>
</dbReference>
<feature type="coiled-coil region" evidence="6">
    <location>
        <begin position="19"/>
        <end position="50"/>
    </location>
</feature>
<protein>
    <recommendedName>
        <fullName evidence="3 4">Protein GrpE</fullName>
    </recommendedName>
    <alternativeName>
        <fullName evidence="3">HSP-70 cofactor</fullName>
    </alternativeName>
</protein>
<evidence type="ECO:0000256" key="4">
    <source>
        <dbReference type="RuleBase" id="RU000639"/>
    </source>
</evidence>
<sequence length="179" mass="21084">MTENEKLNEMVENKPETVEEDLIEKLTKEKEQLTKYLKQLKAEFENFKKDTLRDREMILKNANEYLLTKLIPVLDDLERAFNAVEQGATFEDFYKGMKLIYKKLWKLLNNEGFFKIEVGQKFDPFEHEAVERIETKEKEEYDVLEVVENGYKYHSKVLKPAKVKVAVKPSRGDNGAQTV</sequence>
<keyword evidence="3" id="KW-0963">Cytoplasm</keyword>
<dbReference type="PATRIC" id="fig|1123384.7.peg.598"/>
<organism evidence="7 8">
    <name type="scientific">Pseudothermotoga hypogea DSM 11164 = NBRC 106472</name>
    <dbReference type="NCBI Taxonomy" id="1123384"/>
    <lineage>
        <taxon>Bacteria</taxon>
        <taxon>Thermotogati</taxon>
        <taxon>Thermotogota</taxon>
        <taxon>Thermotogae</taxon>
        <taxon>Thermotogales</taxon>
        <taxon>Thermotogaceae</taxon>
        <taxon>Pseudothermotoga</taxon>
    </lineage>
</organism>
<comment type="similarity">
    <text evidence="1 3 5">Belongs to the GrpE family.</text>
</comment>
<evidence type="ECO:0000256" key="5">
    <source>
        <dbReference type="RuleBase" id="RU004478"/>
    </source>
</evidence>
<evidence type="ECO:0000256" key="1">
    <source>
        <dbReference type="ARBA" id="ARBA00009054"/>
    </source>
</evidence>
<comment type="subunit">
    <text evidence="3">Homodimer.</text>
</comment>
<dbReference type="GO" id="GO:0051087">
    <property type="term" value="F:protein-folding chaperone binding"/>
    <property type="evidence" value="ECO:0007669"/>
    <property type="project" value="InterPro"/>
</dbReference>
<dbReference type="PaxDb" id="1123384-AJ81_03050"/>
<dbReference type="PROSITE" id="PS01071">
    <property type="entry name" value="GRPE"/>
    <property type="match status" value="1"/>
</dbReference>
<evidence type="ECO:0000256" key="3">
    <source>
        <dbReference type="HAMAP-Rule" id="MF_01151"/>
    </source>
</evidence>
<dbReference type="Proteomes" id="UP000077469">
    <property type="component" value="Chromosome"/>
</dbReference>
<evidence type="ECO:0000313" key="7">
    <source>
        <dbReference type="EMBL" id="AJC73357.1"/>
    </source>
</evidence>
<dbReference type="PANTHER" id="PTHR21237">
    <property type="entry name" value="GRPE PROTEIN"/>
    <property type="match status" value="1"/>
</dbReference>
<dbReference type="GO" id="GO:0005737">
    <property type="term" value="C:cytoplasm"/>
    <property type="evidence" value="ECO:0007669"/>
    <property type="project" value="UniProtKB-SubCell"/>
</dbReference>
<comment type="subcellular location">
    <subcellularLocation>
        <location evidence="3">Cytoplasm</location>
    </subcellularLocation>
</comment>
<gene>
    <name evidence="3" type="primary">grpE</name>
    <name evidence="7" type="ORF">AJ81_03050</name>
</gene>
<dbReference type="Gene3D" id="2.30.22.10">
    <property type="entry name" value="Head domain of nucleotide exchange factor GrpE"/>
    <property type="match status" value="1"/>
</dbReference>
<evidence type="ECO:0000256" key="2">
    <source>
        <dbReference type="ARBA" id="ARBA00023186"/>
    </source>
</evidence>
<dbReference type="SUPFAM" id="SSF51064">
    <property type="entry name" value="Head domain of nucleotide exchange factor GrpE"/>
    <property type="match status" value="1"/>
</dbReference>
<dbReference type="GO" id="GO:0006457">
    <property type="term" value="P:protein folding"/>
    <property type="evidence" value="ECO:0007669"/>
    <property type="project" value="InterPro"/>
</dbReference>
<dbReference type="GO" id="GO:0042803">
    <property type="term" value="F:protein homodimerization activity"/>
    <property type="evidence" value="ECO:0007669"/>
    <property type="project" value="InterPro"/>
</dbReference>
<dbReference type="InterPro" id="IPR013805">
    <property type="entry name" value="GrpE_CC"/>
</dbReference>
<reference evidence="7 8" key="1">
    <citation type="submission" date="2014-01" db="EMBL/GenBank/DDBJ databases">
        <title>Genome sequencing of Thermotog hypogea.</title>
        <authorList>
            <person name="Zhang X."/>
            <person name="Alvare G."/>
            <person name="Fristensky B."/>
            <person name="Chen L."/>
            <person name="Suen T."/>
            <person name="Chen Q."/>
            <person name="Ma K."/>
        </authorList>
    </citation>
    <scope>NUCLEOTIDE SEQUENCE [LARGE SCALE GENOMIC DNA]</scope>
    <source>
        <strain evidence="7 8">DSM 11164</strain>
    </source>
</reference>
<dbReference type="GO" id="GO:0000774">
    <property type="term" value="F:adenyl-nucleotide exchange factor activity"/>
    <property type="evidence" value="ECO:0007669"/>
    <property type="project" value="InterPro"/>
</dbReference>
<dbReference type="STRING" id="1123384.AJ81_03050"/>
<dbReference type="PANTHER" id="PTHR21237:SF23">
    <property type="entry name" value="GRPE PROTEIN HOMOLOG, MITOCHONDRIAL"/>
    <property type="match status" value="1"/>
</dbReference>
<dbReference type="HAMAP" id="MF_01151">
    <property type="entry name" value="GrpE"/>
    <property type="match status" value="1"/>
</dbReference>
<keyword evidence="2 3" id="KW-0143">Chaperone</keyword>
<dbReference type="SUPFAM" id="SSF58014">
    <property type="entry name" value="Coiled-coil domain of nucleotide exchange factor GrpE"/>
    <property type="match status" value="1"/>
</dbReference>
<name>A0A0X1KPX7_9THEM</name>
<dbReference type="Gene3D" id="3.90.20.20">
    <property type="match status" value="1"/>
</dbReference>
<keyword evidence="6" id="KW-0175">Coiled coil</keyword>
<dbReference type="PRINTS" id="PR00773">
    <property type="entry name" value="GRPEPROTEIN"/>
</dbReference>
<dbReference type="KEGG" id="phy:AJ81_03050"/>
<evidence type="ECO:0000256" key="6">
    <source>
        <dbReference type="SAM" id="Coils"/>
    </source>
</evidence>
<dbReference type="CDD" id="cd00446">
    <property type="entry name" value="GrpE"/>
    <property type="match status" value="1"/>
</dbReference>
<keyword evidence="3 4" id="KW-0346">Stress response</keyword>
<evidence type="ECO:0000313" key="8">
    <source>
        <dbReference type="Proteomes" id="UP000077469"/>
    </source>
</evidence>
<keyword evidence="8" id="KW-1185">Reference proteome</keyword>
<comment type="function">
    <text evidence="3 4">Participates actively in the response to hyperosmotic and heat shock by preventing the aggregation of stress-denatured proteins, in association with DnaK and GrpE. It is the nucleotide exchange factor for DnaK and may function as a thermosensor. Unfolded proteins bind initially to DnaJ; upon interaction with the DnaJ-bound protein, DnaK hydrolyzes its bound ATP, resulting in the formation of a stable complex. GrpE releases ADP from DnaK; ATP binding to DnaK triggers the release of the substrate protein, thus completing the reaction cycle. Several rounds of ATP-dependent interactions between DnaJ, DnaK and GrpE are required for fully efficient folding.</text>
</comment>
<dbReference type="InterPro" id="IPR009012">
    <property type="entry name" value="GrpE_head"/>
</dbReference>